<dbReference type="EMBL" id="FX115713">
    <property type="protein sequence ID" value="BAJ77816.1"/>
    <property type="molecule type" value="mRNA"/>
</dbReference>
<reference evidence="1" key="1">
    <citation type="submission" date="2011-02" db="EMBL/GenBank/DDBJ databases">
        <title>Construction and analysis of full-length cDNA library of Cryptosporidium parvum.</title>
        <authorList>
            <person name="Yamagishi J."/>
            <person name="Wakaguri H."/>
            <person name="Sugano S."/>
            <person name="Kawano S."/>
            <person name="Fujisaki K."/>
            <person name="Sugimoto C."/>
            <person name="Watanabe J."/>
            <person name="Suzuki Y."/>
            <person name="Kimata I."/>
            <person name="Xuan X."/>
        </authorList>
    </citation>
    <scope>NUCLEOTIDE SEQUENCE</scope>
    <source>
        <strain evidence="1">HNJ-1</strain>
    </source>
</reference>
<name>F0X5E5_CRYPV</name>
<sequence length="14" mass="1736">MILIRKSLLYNMIQ</sequence>
<evidence type="ECO:0000313" key="1">
    <source>
        <dbReference type="EMBL" id="BAJ77816.1"/>
    </source>
</evidence>
<protein>
    <submittedName>
        <fullName evidence="1">Uncharacterized protein</fullName>
    </submittedName>
</protein>
<proteinExistence type="evidence at transcript level"/>
<organism evidence="1">
    <name type="scientific">Cryptosporidium parvum</name>
    <dbReference type="NCBI Taxonomy" id="5807"/>
    <lineage>
        <taxon>Eukaryota</taxon>
        <taxon>Sar</taxon>
        <taxon>Alveolata</taxon>
        <taxon>Apicomplexa</taxon>
        <taxon>Conoidasida</taxon>
        <taxon>Coccidia</taxon>
        <taxon>Eucoccidiorida</taxon>
        <taxon>Eimeriorina</taxon>
        <taxon>Cryptosporidiidae</taxon>
        <taxon>Cryptosporidium</taxon>
    </lineage>
</organism>
<accession>F0X5E5</accession>